<accession>C5YL63</accession>
<evidence type="ECO:0000256" key="4">
    <source>
        <dbReference type="ARBA" id="ARBA00022989"/>
    </source>
</evidence>
<sequence length="908" mass="99059">MGLAVKRVFLLTASLVLLLLSFELLLQNEVLLRRVSHGCNEVSAVAVTRDAGSGFLSRFRMLAVSLDHHHRSPPRHPHRSHQKSSAAPAPAPAIQVHEALPTPTPTLAAPAPAPLPHESHTRMPLRNHSRIAPARSVARKLGGGGGHARLPTPTIVGLAVAGACLLVLGVAVAAAASLRRSRKLQKKPFKLFSHGSRAHRSTCATIKVSSHPSADLLYPGSAVQCQEDYAIIKESSESKSLSVLLTPSISSAELIISDYAVKTSTSLQSDEADSFRSLPCSHSSGGSITELPLPNCDKSIADPSPSSRHRDDSPSSSSYQSLSPDCRSPFCPKTPPFTASDQAHVQKTFCHLPENPAEEKTEVINHQKTAKATNNSGSMGHPEAPKVEQVNAKLRYLSSGCNSNSCATEITSSETNSAFRVSNTDINLDPKESIRNSAEEAKLKPSGATSIPKTPPPPPPPIKPTSSLKGQNSGQPPLPPPLPIQLQVGKDGLPLPRLKPLHWDKVRAAPNRSMVWNDIQSSSFEFEFDEQMIKSLFAYNFQGQAKNEDPKSKTLATSKHVIEHHKLQNTTILLKTLNASTEQVCSSITEGTGLSTQQLEALVKMKPSEEEEKKLLDYDGDINMLDPAENFVKVLLTIPMSFSRIEAMLYKETFDDEVAHLRMSFALIKGACSELRSSKLFLRLLEAVLKTGNRMNVGTIRGGASAFRLDALLKLSDIRGADGKTTLLHFVVQEMERLQGSKASDKLSGTSGPCQATLAEREEYPEIGTEFVSELSNELGNVKKVASIDLDTLKSSISNLSHGLAQLIRLVGTELTSNDRNQNFLQCMRSFQTHAENTMQELKVDEAEVLQQVRELTEYYHGEVGKNESNLLHIFVIMRDFLGLLDRVCRDMRGSKHIQPPNIVFPLR</sequence>
<reference evidence="12" key="2">
    <citation type="journal article" date="2018" name="Plant J.">
        <title>The Sorghum bicolor reference genome: improved assembly, gene annotations, a transcriptome atlas, and signatures of genome organization.</title>
        <authorList>
            <person name="McCormick R.F."/>
            <person name="Truong S.K."/>
            <person name="Sreedasyam A."/>
            <person name="Jenkins J."/>
            <person name="Shu S."/>
            <person name="Sims D."/>
            <person name="Kennedy M."/>
            <person name="Amirebrahimi M."/>
            <person name="Weers B.D."/>
            <person name="McKinley B."/>
            <person name="Mattison A."/>
            <person name="Morishige D.T."/>
            <person name="Grimwood J."/>
            <person name="Schmutz J."/>
            <person name="Mullet J.E."/>
        </authorList>
    </citation>
    <scope>NUCLEOTIDE SEQUENCE [LARGE SCALE GENOMIC DNA]</scope>
    <source>
        <strain evidence="12">cv. BTx623</strain>
    </source>
</reference>
<dbReference type="PANTHER" id="PTHR23213">
    <property type="entry name" value="FORMIN-RELATED"/>
    <property type="match status" value="1"/>
</dbReference>
<dbReference type="eggNOG" id="KOG1922">
    <property type="taxonomic scope" value="Eukaryota"/>
</dbReference>
<feature type="compositionally biased region" description="Basic residues" evidence="8">
    <location>
        <begin position="68"/>
        <end position="82"/>
    </location>
</feature>
<feature type="compositionally biased region" description="Low complexity" evidence="8">
    <location>
        <begin position="99"/>
        <end position="110"/>
    </location>
</feature>
<dbReference type="InterPro" id="IPR015425">
    <property type="entry name" value="FH2_Formin"/>
</dbReference>
<dbReference type="STRING" id="4558.C5YL63"/>
<evidence type="ECO:0000256" key="8">
    <source>
        <dbReference type="SAM" id="MobiDB-lite"/>
    </source>
</evidence>
<dbReference type="InterPro" id="IPR027643">
    <property type="entry name" value="Formin-like_plant"/>
</dbReference>
<evidence type="ECO:0000256" key="9">
    <source>
        <dbReference type="SAM" id="Phobius"/>
    </source>
</evidence>
<evidence type="ECO:0000256" key="3">
    <source>
        <dbReference type="ARBA" id="ARBA00022729"/>
    </source>
</evidence>
<evidence type="ECO:0000256" key="1">
    <source>
        <dbReference type="ARBA" id="ARBA00004167"/>
    </source>
</evidence>
<feature type="domain" description="FH2" evidence="10">
    <location>
        <begin position="488"/>
        <end position="908"/>
    </location>
</feature>
<dbReference type="OrthoDB" id="1668162at2759"/>
<dbReference type="InParanoid" id="C5YL63"/>
<gene>
    <name evidence="11" type="ORF">SORBI_3007G134700</name>
</gene>
<feature type="region of interest" description="Disordered" evidence="8">
    <location>
        <begin position="285"/>
        <end position="325"/>
    </location>
</feature>
<dbReference type="KEGG" id="sbi:8075400"/>
<organism evidence="11 12">
    <name type="scientific">Sorghum bicolor</name>
    <name type="common">Sorghum</name>
    <name type="synonym">Sorghum vulgare</name>
    <dbReference type="NCBI Taxonomy" id="4558"/>
    <lineage>
        <taxon>Eukaryota</taxon>
        <taxon>Viridiplantae</taxon>
        <taxon>Streptophyta</taxon>
        <taxon>Embryophyta</taxon>
        <taxon>Tracheophyta</taxon>
        <taxon>Spermatophyta</taxon>
        <taxon>Magnoliopsida</taxon>
        <taxon>Liliopsida</taxon>
        <taxon>Poales</taxon>
        <taxon>Poaceae</taxon>
        <taxon>PACMAD clade</taxon>
        <taxon>Panicoideae</taxon>
        <taxon>Andropogonodae</taxon>
        <taxon>Andropogoneae</taxon>
        <taxon>Sorghinae</taxon>
        <taxon>Sorghum</taxon>
    </lineage>
</organism>
<dbReference type="GO" id="GO:0045010">
    <property type="term" value="P:actin nucleation"/>
    <property type="evidence" value="ECO:0007669"/>
    <property type="project" value="InterPro"/>
</dbReference>
<dbReference type="GO" id="GO:0051015">
    <property type="term" value="F:actin filament binding"/>
    <property type="evidence" value="ECO:0000318"/>
    <property type="project" value="GO_Central"/>
</dbReference>
<dbReference type="SMART" id="SM00498">
    <property type="entry name" value="FH2"/>
    <property type="match status" value="1"/>
</dbReference>
<keyword evidence="4 9" id="KW-1133">Transmembrane helix</keyword>
<feature type="region of interest" description="Disordered" evidence="8">
    <location>
        <begin position="68"/>
        <end position="130"/>
    </location>
</feature>
<dbReference type="ExpressionAtlas" id="C5YL63">
    <property type="expression patterns" value="baseline and differential"/>
</dbReference>
<dbReference type="FunCoup" id="C5YL63">
    <property type="interactions" value="60"/>
</dbReference>
<comment type="similarity">
    <text evidence="6">Belongs to the formin-like family. Class-I subfamily.</text>
</comment>
<evidence type="ECO:0000313" key="12">
    <source>
        <dbReference type="Proteomes" id="UP000000768"/>
    </source>
</evidence>
<evidence type="ECO:0000256" key="6">
    <source>
        <dbReference type="ARBA" id="ARBA00025793"/>
    </source>
</evidence>
<feature type="region of interest" description="Disordered" evidence="8">
    <location>
        <begin position="430"/>
        <end position="483"/>
    </location>
</feature>
<dbReference type="SUPFAM" id="SSF101447">
    <property type="entry name" value="Formin homology 2 domain (FH2 domain)"/>
    <property type="match status" value="1"/>
</dbReference>
<evidence type="ECO:0000256" key="2">
    <source>
        <dbReference type="ARBA" id="ARBA00022692"/>
    </source>
</evidence>
<keyword evidence="3" id="KW-0732">Signal</keyword>
<protein>
    <recommendedName>
        <fullName evidence="7">Formin-like protein</fullName>
    </recommendedName>
</protein>
<comment type="subcellular location">
    <subcellularLocation>
        <location evidence="1">Membrane</location>
        <topology evidence="1">Single-pass membrane protein</topology>
    </subcellularLocation>
</comment>
<dbReference type="EMBL" id="CM000766">
    <property type="protein sequence ID" value="EES13879.1"/>
    <property type="molecule type" value="Genomic_DNA"/>
</dbReference>
<dbReference type="Gene3D" id="1.20.58.2220">
    <property type="entry name" value="Formin, FH2 domain"/>
    <property type="match status" value="1"/>
</dbReference>
<dbReference type="PANTHER" id="PTHR23213:SF177">
    <property type="entry name" value="FORMIN-LIKE PROTEIN 11"/>
    <property type="match status" value="1"/>
</dbReference>
<proteinExistence type="inferred from homology"/>
<evidence type="ECO:0000256" key="5">
    <source>
        <dbReference type="ARBA" id="ARBA00023136"/>
    </source>
</evidence>
<dbReference type="GO" id="GO:0016020">
    <property type="term" value="C:membrane"/>
    <property type="evidence" value="ECO:0007669"/>
    <property type="project" value="UniProtKB-SubCell"/>
</dbReference>
<feature type="compositionally biased region" description="Pro residues" evidence="8">
    <location>
        <begin position="453"/>
        <end position="463"/>
    </location>
</feature>
<feature type="compositionally biased region" description="Basic and acidic residues" evidence="8">
    <location>
        <begin position="430"/>
        <end position="443"/>
    </location>
</feature>
<dbReference type="HOGENOM" id="CLU_007699_2_0_1"/>
<dbReference type="PROSITE" id="PS51444">
    <property type="entry name" value="FH2"/>
    <property type="match status" value="1"/>
</dbReference>
<dbReference type="Gramene" id="EES13879">
    <property type="protein sequence ID" value="EES13879"/>
    <property type="gene ID" value="SORBI_3007G134700"/>
</dbReference>
<keyword evidence="2 9" id="KW-0812">Transmembrane</keyword>
<dbReference type="GO" id="GO:0030036">
    <property type="term" value="P:actin cytoskeleton organization"/>
    <property type="evidence" value="ECO:0000318"/>
    <property type="project" value="GO_Central"/>
</dbReference>
<feature type="compositionally biased region" description="Low complexity" evidence="8">
    <location>
        <begin position="314"/>
        <end position="325"/>
    </location>
</feature>
<evidence type="ECO:0000313" key="11">
    <source>
        <dbReference type="EMBL" id="EES13879.1"/>
    </source>
</evidence>
<keyword evidence="12" id="KW-1185">Reference proteome</keyword>
<feature type="transmembrane region" description="Helical" evidence="9">
    <location>
        <begin position="155"/>
        <end position="178"/>
    </location>
</feature>
<dbReference type="Pfam" id="PF02181">
    <property type="entry name" value="FH2"/>
    <property type="match status" value="1"/>
</dbReference>
<reference evidence="11 12" key="1">
    <citation type="journal article" date="2009" name="Nature">
        <title>The Sorghum bicolor genome and the diversification of grasses.</title>
        <authorList>
            <person name="Paterson A.H."/>
            <person name="Bowers J.E."/>
            <person name="Bruggmann R."/>
            <person name="Dubchak I."/>
            <person name="Grimwood J."/>
            <person name="Gundlach H."/>
            <person name="Haberer G."/>
            <person name="Hellsten U."/>
            <person name="Mitros T."/>
            <person name="Poliakov A."/>
            <person name="Schmutz J."/>
            <person name="Spannagl M."/>
            <person name="Tang H."/>
            <person name="Wang X."/>
            <person name="Wicker T."/>
            <person name="Bharti A.K."/>
            <person name="Chapman J."/>
            <person name="Feltus F.A."/>
            <person name="Gowik U."/>
            <person name="Grigoriev I.V."/>
            <person name="Lyons E."/>
            <person name="Maher C.A."/>
            <person name="Martis M."/>
            <person name="Narechania A."/>
            <person name="Otillar R.P."/>
            <person name="Penning B.W."/>
            <person name="Salamov A.A."/>
            <person name="Wang Y."/>
            <person name="Zhang L."/>
            <person name="Carpita N.C."/>
            <person name="Freeling M."/>
            <person name="Gingle A.R."/>
            <person name="Hash C.T."/>
            <person name="Keller B."/>
            <person name="Klein P."/>
            <person name="Kresovich S."/>
            <person name="McCann M.C."/>
            <person name="Ming R."/>
            <person name="Peterson D.G."/>
            <person name="Mehboob-ur-Rahman"/>
            <person name="Ware D."/>
            <person name="Westhoff P."/>
            <person name="Mayer K.F."/>
            <person name="Messing J."/>
            <person name="Rokhsar D.S."/>
        </authorList>
    </citation>
    <scope>NUCLEOTIDE SEQUENCE [LARGE SCALE GENOMIC DNA]</scope>
    <source>
        <strain evidence="12">cv. BTx623</strain>
    </source>
</reference>
<name>C5YL63_SORBI</name>
<dbReference type="GO" id="GO:0005856">
    <property type="term" value="C:cytoskeleton"/>
    <property type="evidence" value="ECO:0000318"/>
    <property type="project" value="GO_Central"/>
</dbReference>
<dbReference type="Proteomes" id="UP000000768">
    <property type="component" value="Chromosome 7"/>
</dbReference>
<evidence type="ECO:0000256" key="7">
    <source>
        <dbReference type="RuleBase" id="RU361260"/>
    </source>
</evidence>
<evidence type="ECO:0000259" key="10">
    <source>
        <dbReference type="PROSITE" id="PS51444"/>
    </source>
</evidence>
<keyword evidence="5 9" id="KW-0472">Membrane</keyword>
<dbReference type="AlphaFoldDB" id="C5YL63"/>
<dbReference type="InterPro" id="IPR042201">
    <property type="entry name" value="FH2_Formin_sf"/>
</dbReference>